<proteinExistence type="predicted"/>
<dbReference type="AlphaFoldDB" id="A0A9P4QMB7"/>
<gene>
    <name evidence="1" type="ORF">EJ04DRAFT_515541</name>
</gene>
<dbReference type="Gene3D" id="3.10.450.50">
    <property type="match status" value="1"/>
</dbReference>
<dbReference type="OrthoDB" id="414540at2759"/>
<name>A0A9P4QMB7_9PLEO</name>
<keyword evidence="2" id="KW-1185">Reference proteome</keyword>
<protein>
    <submittedName>
        <fullName evidence="1">Uncharacterized protein</fullName>
    </submittedName>
</protein>
<sequence length="166" mass="18731">MTSVDVPSSASAFYKTLHATVMEFMTSQKQEPDMPHRLDHDRMRAIRTETGSEHSWGHNYLVRQHPQLAPLPDADAFIAHLTRMCPNLDSWETTVTDIIIDEAKKVAIVRASYYMEPKDSGEKVENDLLWYLAMNEDGTKVKKSVEFLDGAAMGRIMQLMMGGGKA</sequence>
<reference evidence="1" key="1">
    <citation type="journal article" date="2020" name="Stud. Mycol.">
        <title>101 Dothideomycetes genomes: a test case for predicting lifestyles and emergence of pathogens.</title>
        <authorList>
            <person name="Haridas S."/>
            <person name="Albert R."/>
            <person name="Binder M."/>
            <person name="Bloem J."/>
            <person name="Labutti K."/>
            <person name="Salamov A."/>
            <person name="Andreopoulos B."/>
            <person name="Baker S."/>
            <person name="Barry K."/>
            <person name="Bills G."/>
            <person name="Bluhm B."/>
            <person name="Cannon C."/>
            <person name="Castanera R."/>
            <person name="Culley D."/>
            <person name="Daum C."/>
            <person name="Ezra D."/>
            <person name="Gonzalez J."/>
            <person name="Henrissat B."/>
            <person name="Kuo A."/>
            <person name="Liang C."/>
            <person name="Lipzen A."/>
            <person name="Lutzoni F."/>
            <person name="Magnuson J."/>
            <person name="Mondo S."/>
            <person name="Nolan M."/>
            <person name="Ohm R."/>
            <person name="Pangilinan J."/>
            <person name="Park H.-J."/>
            <person name="Ramirez L."/>
            <person name="Alfaro M."/>
            <person name="Sun H."/>
            <person name="Tritt A."/>
            <person name="Yoshinaga Y."/>
            <person name="Zwiers L.-H."/>
            <person name="Turgeon B."/>
            <person name="Goodwin S."/>
            <person name="Spatafora J."/>
            <person name="Crous P."/>
            <person name="Grigoriev I."/>
        </authorList>
    </citation>
    <scope>NUCLEOTIDE SEQUENCE</scope>
    <source>
        <strain evidence="1">CBS 125425</strain>
    </source>
</reference>
<dbReference type="Proteomes" id="UP000799444">
    <property type="component" value="Unassembled WGS sequence"/>
</dbReference>
<organism evidence="1 2">
    <name type="scientific">Polyplosphaeria fusca</name>
    <dbReference type="NCBI Taxonomy" id="682080"/>
    <lineage>
        <taxon>Eukaryota</taxon>
        <taxon>Fungi</taxon>
        <taxon>Dikarya</taxon>
        <taxon>Ascomycota</taxon>
        <taxon>Pezizomycotina</taxon>
        <taxon>Dothideomycetes</taxon>
        <taxon>Pleosporomycetidae</taxon>
        <taxon>Pleosporales</taxon>
        <taxon>Tetraplosphaeriaceae</taxon>
        <taxon>Polyplosphaeria</taxon>
    </lineage>
</organism>
<comment type="caution">
    <text evidence="1">The sequence shown here is derived from an EMBL/GenBank/DDBJ whole genome shotgun (WGS) entry which is preliminary data.</text>
</comment>
<dbReference type="SUPFAM" id="SSF54427">
    <property type="entry name" value="NTF2-like"/>
    <property type="match status" value="1"/>
</dbReference>
<dbReference type="InterPro" id="IPR032710">
    <property type="entry name" value="NTF2-like_dom_sf"/>
</dbReference>
<evidence type="ECO:0000313" key="2">
    <source>
        <dbReference type="Proteomes" id="UP000799444"/>
    </source>
</evidence>
<accession>A0A9P4QMB7</accession>
<evidence type="ECO:0000313" key="1">
    <source>
        <dbReference type="EMBL" id="KAF2729977.1"/>
    </source>
</evidence>
<dbReference type="EMBL" id="ML996229">
    <property type="protein sequence ID" value="KAF2729977.1"/>
    <property type="molecule type" value="Genomic_DNA"/>
</dbReference>